<dbReference type="GO" id="GO:0019877">
    <property type="term" value="P:diaminopimelate biosynthetic process"/>
    <property type="evidence" value="ECO:0007669"/>
    <property type="project" value="UniProtKB-UniRule"/>
</dbReference>
<evidence type="ECO:0000256" key="7">
    <source>
        <dbReference type="ARBA" id="ARBA00022915"/>
    </source>
</evidence>
<dbReference type="GO" id="GO:0009089">
    <property type="term" value="P:lysine biosynthetic process via diaminopimelate"/>
    <property type="evidence" value="ECO:0007669"/>
    <property type="project" value="UniProtKB-UniRule"/>
</dbReference>
<dbReference type="PIRSF" id="PIRSF001365">
    <property type="entry name" value="DHDPS"/>
    <property type="match status" value="1"/>
</dbReference>
<dbReference type="InterPro" id="IPR002220">
    <property type="entry name" value="DapA-like"/>
</dbReference>
<dbReference type="Proteomes" id="UP000582090">
    <property type="component" value="Unassembled WGS sequence"/>
</dbReference>
<evidence type="ECO:0000256" key="5">
    <source>
        <dbReference type="ARBA" id="ARBA00022490"/>
    </source>
</evidence>
<reference evidence="15 16" key="1">
    <citation type="submission" date="2020-08" db="EMBL/GenBank/DDBJ databases">
        <title>Genomic Encyclopedia of Type Strains, Phase IV (KMG-IV): sequencing the most valuable type-strain genomes for metagenomic binning, comparative biology and taxonomic classification.</title>
        <authorList>
            <person name="Goeker M."/>
        </authorList>
    </citation>
    <scope>NUCLEOTIDE SEQUENCE [LARGE SCALE GENOMIC DNA]</scope>
    <source>
        <strain evidence="15 16">DSM 26575</strain>
    </source>
</reference>
<keyword evidence="9 12" id="KW-0456">Lyase</keyword>
<evidence type="ECO:0000256" key="13">
    <source>
        <dbReference type="PIRNR" id="PIRNR001365"/>
    </source>
</evidence>
<dbReference type="PRINTS" id="PR00146">
    <property type="entry name" value="DHPICSNTHASE"/>
</dbReference>
<dbReference type="SUPFAM" id="SSF51569">
    <property type="entry name" value="Aldolase"/>
    <property type="match status" value="1"/>
</dbReference>
<keyword evidence="7 12" id="KW-0220">Diaminopimelate biosynthesis</keyword>
<keyword evidence="5 12" id="KW-0963">Cytoplasm</keyword>
<comment type="function">
    <text evidence="1 12">Catalyzes the condensation of (S)-aspartate-beta-semialdehyde [(S)-ASA] and pyruvate to 4-hydroxy-tetrahydrodipicolinate (HTPA).</text>
</comment>
<evidence type="ECO:0000256" key="14">
    <source>
        <dbReference type="PIRSR" id="PIRSR001365-2"/>
    </source>
</evidence>
<dbReference type="SMART" id="SM01130">
    <property type="entry name" value="DHDPS"/>
    <property type="match status" value="1"/>
</dbReference>
<name>A0A7W6CT94_9HYPH</name>
<dbReference type="Gene3D" id="3.20.20.70">
    <property type="entry name" value="Aldolase class I"/>
    <property type="match status" value="1"/>
</dbReference>
<keyword evidence="16" id="KW-1185">Reference proteome</keyword>
<evidence type="ECO:0000256" key="2">
    <source>
        <dbReference type="ARBA" id="ARBA00005120"/>
    </source>
</evidence>
<evidence type="ECO:0000256" key="8">
    <source>
        <dbReference type="ARBA" id="ARBA00023154"/>
    </source>
</evidence>
<accession>A0A7W6CT94</accession>
<comment type="pathway">
    <text evidence="2 12">Amino-acid biosynthesis; L-lysine biosynthesis via DAP pathway; (S)-tetrahydrodipicolinate from L-aspartate: step 3/4.</text>
</comment>
<evidence type="ECO:0000313" key="15">
    <source>
        <dbReference type="EMBL" id="MBB3964009.1"/>
    </source>
</evidence>
<comment type="similarity">
    <text evidence="3 12 13">Belongs to the DapA family.</text>
</comment>
<proteinExistence type="inferred from homology"/>
<evidence type="ECO:0000256" key="3">
    <source>
        <dbReference type="ARBA" id="ARBA00007592"/>
    </source>
</evidence>
<gene>
    <name evidence="12" type="primary">dapA</name>
    <name evidence="15" type="ORF">GGQ67_001648</name>
</gene>
<dbReference type="AlphaFoldDB" id="A0A7W6CT94"/>
<comment type="caution">
    <text evidence="15">The sequence shown here is derived from an EMBL/GenBank/DDBJ whole genome shotgun (WGS) entry which is preliminary data.</text>
</comment>
<comment type="subcellular location">
    <subcellularLocation>
        <location evidence="12">Cytoplasm</location>
    </subcellularLocation>
</comment>
<evidence type="ECO:0000256" key="4">
    <source>
        <dbReference type="ARBA" id="ARBA00012086"/>
    </source>
</evidence>
<evidence type="ECO:0000256" key="9">
    <source>
        <dbReference type="ARBA" id="ARBA00023239"/>
    </source>
</evidence>
<protein>
    <recommendedName>
        <fullName evidence="4 12">4-hydroxy-tetrahydrodipicolinate synthase</fullName>
        <shortName evidence="12">HTPA synthase</shortName>
        <ecNumber evidence="4 12">4.3.3.7</ecNumber>
    </recommendedName>
</protein>
<dbReference type="UniPathway" id="UPA00034">
    <property type="reaction ID" value="UER00017"/>
</dbReference>
<comment type="catalytic activity">
    <reaction evidence="11 12">
        <text>L-aspartate 4-semialdehyde + pyruvate = (2S,4S)-4-hydroxy-2,3,4,5-tetrahydrodipicolinate + H2O + H(+)</text>
        <dbReference type="Rhea" id="RHEA:34171"/>
        <dbReference type="ChEBI" id="CHEBI:15361"/>
        <dbReference type="ChEBI" id="CHEBI:15377"/>
        <dbReference type="ChEBI" id="CHEBI:15378"/>
        <dbReference type="ChEBI" id="CHEBI:67139"/>
        <dbReference type="ChEBI" id="CHEBI:537519"/>
        <dbReference type="EC" id="4.3.3.7"/>
    </reaction>
</comment>
<comment type="caution">
    <text evidence="12">Was originally thought to be a dihydrodipicolinate synthase (DHDPS), catalyzing the condensation of (S)-aspartate-beta-semialdehyde [(S)-ASA] and pyruvate to dihydrodipicolinate (DHDP). However, it was shown in E.coli that the product of the enzymatic reaction is not dihydrodipicolinate but in fact (4S)-4-hydroxy-2,3,4,5-tetrahydro-(2S)-dipicolinic acid (HTPA), and that the consecutive dehydration reaction leading to DHDP is not spontaneous but catalyzed by DapB.</text>
</comment>
<comment type="caution">
    <text evidence="12">Lacks conserved residue(s) required for the propagation of feature annotation.</text>
</comment>
<comment type="subunit">
    <text evidence="12">Homotetramer; dimer of dimers.</text>
</comment>
<evidence type="ECO:0000256" key="11">
    <source>
        <dbReference type="ARBA" id="ARBA00047836"/>
    </source>
</evidence>
<dbReference type="NCBIfam" id="TIGR00674">
    <property type="entry name" value="dapA"/>
    <property type="match status" value="1"/>
</dbReference>
<dbReference type="EMBL" id="JACIDW010000003">
    <property type="protein sequence ID" value="MBB3964009.1"/>
    <property type="molecule type" value="Genomic_DNA"/>
</dbReference>
<dbReference type="PANTHER" id="PTHR12128">
    <property type="entry name" value="DIHYDRODIPICOLINATE SYNTHASE"/>
    <property type="match status" value="1"/>
</dbReference>
<dbReference type="InterPro" id="IPR005263">
    <property type="entry name" value="DapA"/>
</dbReference>
<dbReference type="EC" id="4.3.3.7" evidence="4 12"/>
<sequence>MDTRLRLGIAITALVTPFSNDRLDLAVLERLAERQINAGINGLAVCTVTGEGPTLSPAERAAIIRTCVRVASGRVPVIAATGTNATSTTIALTLEARRLGADAALVTVPYYSKPGQKGIVHHFEQVAAASDLPVIIDDSPSRCASGLTLASLEALAPVGSILGVVHSCGEEARLTPHLRQRFVSLSSDDGSALSFLACGGDGMLSSGANVEPRLFASLCRSAKTGNIEIATALHDRLQPLIRALAEDGSPAPVKYALHVLLGTLPEVRLPMVGVDANEKAAIFAALTGLAESRRQARAV</sequence>
<evidence type="ECO:0000313" key="16">
    <source>
        <dbReference type="Proteomes" id="UP000582090"/>
    </source>
</evidence>
<feature type="binding site" evidence="12 14">
    <location>
        <position position="49"/>
    </location>
    <ligand>
        <name>pyruvate</name>
        <dbReference type="ChEBI" id="CHEBI:15361"/>
    </ligand>
</feature>
<keyword evidence="8 12" id="KW-0457">Lysine biosynthesis</keyword>
<dbReference type="CDD" id="cd00950">
    <property type="entry name" value="DHDPS"/>
    <property type="match status" value="1"/>
</dbReference>
<evidence type="ECO:0000256" key="1">
    <source>
        <dbReference type="ARBA" id="ARBA00003294"/>
    </source>
</evidence>
<dbReference type="PANTHER" id="PTHR12128:SF66">
    <property type="entry name" value="4-HYDROXY-2-OXOGLUTARATE ALDOLASE, MITOCHONDRIAL"/>
    <property type="match status" value="1"/>
</dbReference>
<keyword evidence="10 12" id="KW-0704">Schiff base</keyword>
<dbReference type="GO" id="GO:0005737">
    <property type="term" value="C:cytoplasm"/>
    <property type="evidence" value="ECO:0007669"/>
    <property type="project" value="UniProtKB-SubCell"/>
</dbReference>
<keyword evidence="6 12" id="KW-0028">Amino-acid biosynthesis</keyword>
<dbReference type="InterPro" id="IPR013785">
    <property type="entry name" value="Aldolase_TIM"/>
</dbReference>
<dbReference type="GO" id="GO:0008840">
    <property type="term" value="F:4-hydroxy-tetrahydrodipicolinate synthase activity"/>
    <property type="evidence" value="ECO:0007669"/>
    <property type="project" value="UniProtKB-UniRule"/>
</dbReference>
<evidence type="ECO:0000256" key="6">
    <source>
        <dbReference type="ARBA" id="ARBA00022605"/>
    </source>
</evidence>
<organism evidence="15 16">
    <name type="scientific">Rhizobium metallidurans</name>
    <dbReference type="NCBI Taxonomy" id="1265931"/>
    <lineage>
        <taxon>Bacteria</taxon>
        <taxon>Pseudomonadati</taxon>
        <taxon>Pseudomonadota</taxon>
        <taxon>Alphaproteobacteria</taxon>
        <taxon>Hyphomicrobiales</taxon>
        <taxon>Rhizobiaceae</taxon>
        <taxon>Rhizobium/Agrobacterium group</taxon>
        <taxon>Rhizobium</taxon>
    </lineage>
</organism>
<dbReference type="HAMAP" id="MF_00418">
    <property type="entry name" value="DapA"/>
    <property type="match status" value="1"/>
</dbReference>
<evidence type="ECO:0000256" key="12">
    <source>
        <dbReference type="HAMAP-Rule" id="MF_00418"/>
    </source>
</evidence>
<evidence type="ECO:0000256" key="10">
    <source>
        <dbReference type="ARBA" id="ARBA00023270"/>
    </source>
</evidence>
<dbReference type="Pfam" id="PF00701">
    <property type="entry name" value="DHDPS"/>
    <property type="match status" value="1"/>
</dbReference>
<feature type="site" description="Part of a proton relay during catalysis" evidence="12">
    <location>
        <position position="111"/>
    </location>
</feature>